<dbReference type="Pfam" id="PF00482">
    <property type="entry name" value="T2SSF"/>
    <property type="match status" value="2"/>
</dbReference>
<sequence>MPQTPHNTSSVEKKSVPKLNWLSRHRGIPLTEKIFFIQNLHVMVRTGISLAAALRTLAEQTSHKRFRAVLTDIYGRVEKGTPFARALSAHPNIFPDLMVSMIESGELSGKLDEVLKHVTEQLKKDHELVSKVRGAMLYPAIIVIAMGGIGTAMMVFVIPKLLTIFTEFNAELPLPTRVLIAASNFTTRHGLLLALLAILLIAGARYGIKKTERGKQFFHGLLLRLPLFGGIIKKVNLARISRTFSSLLTTDIPIVQTALITSKTIANIHYRAALIDLSEKLKKGAPVSQVLSAYPHLFPPVVSQLARVGEESGSLDHVLGELASFYEEDVDQIMKNLPSIIEPLLILILGAGVGAMAVAIIMPMYSLTQTI</sequence>
<feature type="transmembrane region" description="Helical" evidence="8">
    <location>
        <begin position="189"/>
        <end position="208"/>
    </location>
</feature>
<dbReference type="EMBL" id="MGEF01000018">
    <property type="protein sequence ID" value="OGL79119.1"/>
    <property type="molecule type" value="Genomic_DNA"/>
</dbReference>
<evidence type="ECO:0000256" key="8">
    <source>
        <dbReference type="SAM" id="Phobius"/>
    </source>
</evidence>
<feature type="domain" description="Type II secretion system protein GspF" evidence="9">
    <location>
        <begin position="241"/>
        <end position="363"/>
    </location>
</feature>
<proteinExistence type="inferred from homology"/>
<comment type="similarity">
    <text evidence="2">Belongs to the GSP F family.</text>
</comment>
<dbReference type="InterPro" id="IPR003004">
    <property type="entry name" value="GspF/PilC"/>
</dbReference>
<feature type="transmembrane region" description="Helical" evidence="8">
    <location>
        <begin position="344"/>
        <end position="365"/>
    </location>
</feature>
<comment type="subcellular location">
    <subcellularLocation>
        <location evidence="1">Cell inner membrane</location>
        <topology evidence="1">Multi-pass membrane protein</topology>
    </subcellularLocation>
</comment>
<dbReference type="GO" id="GO:0005886">
    <property type="term" value="C:plasma membrane"/>
    <property type="evidence" value="ECO:0007669"/>
    <property type="project" value="UniProtKB-SubCell"/>
</dbReference>
<evidence type="ECO:0000313" key="11">
    <source>
        <dbReference type="Proteomes" id="UP000176604"/>
    </source>
</evidence>
<dbReference type="Proteomes" id="UP000176604">
    <property type="component" value="Unassembled WGS sequence"/>
</dbReference>
<accession>A0A1F7ULH7</accession>
<evidence type="ECO:0000256" key="4">
    <source>
        <dbReference type="ARBA" id="ARBA00022519"/>
    </source>
</evidence>
<evidence type="ECO:0000259" key="9">
    <source>
        <dbReference type="Pfam" id="PF00482"/>
    </source>
</evidence>
<dbReference type="InterPro" id="IPR042094">
    <property type="entry name" value="T2SS_GspF_sf"/>
</dbReference>
<keyword evidence="5 8" id="KW-0812">Transmembrane</keyword>
<organism evidence="10 11">
    <name type="scientific">Candidatus Uhrbacteria bacterium RIFCSPHIGHO2_12_FULL_54_23</name>
    <dbReference type="NCBI Taxonomy" id="1802397"/>
    <lineage>
        <taxon>Bacteria</taxon>
        <taxon>Candidatus Uhriibacteriota</taxon>
    </lineage>
</organism>
<reference evidence="10 11" key="1">
    <citation type="journal article" date="2016" name="Nat. Commun.">
        <title>Thousands of microbial genomes shed light on interconnected biogeochemical processes in an aquifer system.</title>
        <authorList>
            <person name="Anantharaman K."/>
            <person name="Brown C.T."/>
            <person name="Hug L.A."/>
            <person name="Sharon I."/>
            <person name="Castelle C.J."/>
            <person name="Probst A.J."/>
            <person name="Thomas B.C."/>
            <person name="Singh A."/>
            <person name="Wilkins M.J."/>
            <person name="Karaoz U."/>
            <person name="Brodie E.L."/>
            <person name="Williams K.H."/>
            <person name="Hubbard S.S."/>
            <person name="Banfield J.F."/>
        </authorList>
    </citation>
    <scope>NUCLEOTIDE SEQUENCE [LARGE SCALE GENOMIC DNA]</scope>
</reference>
<keyword evidence="4" id="KW-0997">Cell inner membrane</keyword>
<name>A0A1F7ULH7_9BACT</name>
<evidence type="ECO:0000256" key="7">
    <source>
        <dbReference type="ARBA" id="ARBA00023136"/>
    </source>
</evidence>
<evidence type="ECO:0000313" key="10">
    <source>
        <dbReference type="EMBL" id="OGL79119.1"/>
    </source>
</evidence>
<evidence type="ECO:0000256" key="5">
    <source>
        <dbReference type="ARBA" id="ARBA00022692"/>
    </source>
</evidence>
<keyword evidence="3" id="KW-1003">Cell membrane</keyword>
<feature type="domain" description="Type II secretion system protein GspF" evidence="9">
    <location>
        <begin position="36"/>
        <end position="159"/>
    </location>
</feature>
<evidence type="ECO:0000256" key="6">
    <source>
        <dbReference type="ARBA" id="ARBA00022989"/>
    </source>
</evidence>
<feature type="transmembrane region" description="Helical" evidence="8">
    <location>
        <begin position="136"/>
        <end position="158"/>
    </location>
</feature>
<dbReference type="STRING" id="1802397.A3J43_03115"/>
<dbReference type="Gene3D" id="1.20.81.30">
    <property type="entry name" value="Type II secretion system (T2SS), domain F"/>
    <property type="match status" value="2"/>
</dbReference>
<evidence type="ECO:0000256" key="3">
    <source>
        <dbReference type="ARBA" id="ARBA00022475"/>
    </source>
</evidence>
<gene>
    <name evidence="10" type="ORF">A3J43_03115</name>
</gene>
<comment type="caution">
    <text evidence="10">The sequence shown here is derived from an EMBL/GenBank/DDBJ whole genome shotgun (WGS) entry which is preliminary data.</text>
</comment>
<dbReference type="AlphaFoldDB" id="A0A1F7ULH7"/>
<keyword evidence="7 8" id="KW-0472">Membrane</keyword>
<dbReference type="PRINTS" id="PR00812">
    <property type="entry name" value="BCTERIALGSPF"/>
</dbReference>
<protein>
    <recommendedName>
        <fullName evidence="9">Type II secretion system protein GspF domain-containing protein</fullName>
    </recommendedName>
</protein>
<keyword evidence="6 8" id="KW-1133">Transmembrane helix</keyword>
<dbReference type="PANTHER" id="PTHR30012:SF0">
    <property type="entry name" value="TYPE II SECRETION SYSTEM PROTEIN F-RELATED"/>
    <property type="match status" value="1"/>
</dbReference>
<dbReference type="PANTHER" id="PTHR30012">
    <property type="entry name" value="GENERAL SECRETION PATHWAY PROTEIN"/>
    <property type="match status" value="1"/>
</dbReference>
<evidence type="ECO:0000256" key="1">
    <source>
        <dbReference type="ARBA" id="ARBA00004429"/>
    </source>
</evidence>
<evidence type="ECO:0000256" key="2">
    <source>
        <dbReference type="ARBA" id="ARBA00005745"/>
    </source>
</evidence>
<dbReference type="FunFam" id="1.20.81.30:FF:000001">
    <property type="entry name" value="Type II secretion system protein F"/>
    <property type="match status" value="2"/>
</dbReference>
<dbReference type="InterPro" id="IPR018076">
    <property type="entry name" value="T2SS_GspF_dom"/>
</dbReference>